<dbReference type="Gene3D" id="3.10.180.10">
    <property type="entry name" value="2,3-Dihydroxybiphenyl 1,2-Dioxygenase, domain 1"/>
    <property type="match status" value="1"/>
</dbReference>
<proteinExistence type="predicted"/>
<dbReference type="InterPro" id="IPR029068">
    <property type="entry name" value="Glyas_Bleomycin-R_OHBP_Dase"/>
</dbReference>
<dbReference type="PROSITE" id="PS51819">
    <property type="entry name" value="VOC"/>
    <property type="match status" value="1"/>
</dbReference>
<evidence type="ECO:0000256" key="1">
    <source>
        <dbReference type="ARBA" id="ARBA00022723"/>
    </source>
</evidence>
<keyword evidence="4" id="KW-1185">Reference proteome</keyword>
<dbReference type="InterPro" id="IPR051785">
    <property type="entry name" value="MMCE/EMCE_epimerase"/>
</dbReference>
<dbReference type="SUPFAM" id="SSF54593">
    <property type="entry name" value="Glyoxalase/Bleomycin resistance protein/Dihydroxybiphenyl dioxygenase"/>
    <property type="match status" value="1"/>
</dbReference>
<dbReference type="Proteomes" id="UP001597182">
    <property type="component" value="Unassembled WGS sequence"/>
</dbReference>
<name>A0ABW3VH11_9PSEU</name>
<evidence type="ECO:0000313" key="4">
    <source>
        <dbReference type="Proteomes" id="UP001597182"/>
    </source>
</evidence>
<evidence type="ECO:0000259" key="2">
    <source>
        <dbReference type="PROSITE" id="PS51819"/>
    </source>
</evidence>
<dbReference type="InterPro" id="IPR037523">
    <property type="entry name" value="VOC_core"/>
</dbReference>
<dbReference type="PANTHER" id="PTHR43048:SF3">
    <property type="entry name" value="METHYLMALONYL-COA EPIMERASE, MITOCHONDRIAL"/>
    <property type="match status" value="1"/>
</dbReference>
<organism evidence="3 4">
    <name type="scientific">Pseudonocardia benzenivorans</name>
    <dbReference type="NCBI Taxonomy" id="228005"/>
    <lineage>
        <taxon>Bacteria</taxon>
        <taxon>Bacillati</taxon>
        <taxon>Actinomycetota</taxon>
        <taxon>Actinomycetes</taxon>
        <taxon>Pseudonocardiales</taxon>
        <taxon>Pseudonocardiaceae</taxon>
        <taxon>Pseudonocardia</taxon>
    </lineage>
</organism>
<dbReference type="PANTHER" id="PTHR43048">
    <property type="entry name" value="METHYLMALONYL-COA EPIMERASE"/>
    <property type="match status" value="1"/>
</dbReference>
<dbReference type="RefSeq" id="WP_346090102.1">
    <property type="nucleotide sequence ID" value="NZ_BAABKS010000006.1"/>
</dbReference>
<keyword evidence="1" id="KW-0479">Metal-binding</keyword>
<dbReference type="Pfam" id="PF13669">
    <property type="entry name" value="Glyoxalase_4"/>
    <property type="match status" value="1"/>
</dbReference>
<evidence type="ECO:0000313" key="3">
    <source>
        <dbReference type="EMBL" id="MFD1234571.1"/>
    </source>
</evidence>
<protein>
    <submittedName>
        <fullName evidence="3">VOC family protein</fullName>
    </submittedName>
</protein>
<sequence length="178" mass="19431">MTGEFGFGQPHGGVIQTAFVVTDLREAVDFWTGDLRAGPFFHFPEWRGGDPVYRGRPSTAAMTIAMGFAGRMQIELIQPLDEEPSVYKELLDRSGPGFHHLGVASEDIDADVARYEKDGWTLAFRAGVGNGEVAYLDGGPARPGMIELIEASPGLDASFTAMWRASLDWDGTDPLRPR</sequence>
<accession>A0ABW3VH11</accession>
<reference evidence="4" key="1">
    <citation type="journal article" date="2019" name="Int. J. Syst. Evol. Microbiol.">
        <title>The Global Catalogue of Microorganisms (GCM) 10K type strain sequencing project: providing services to taxonomists for standard genome sequencing and annotation.</title>
        <authorList>
            <consortium name="The Broad Institute Genomics Platform"/>
            <consortium name="The Broad Institute Genome Sequencing Center for Infectious Disease"/>
            <person name="Wu L."/>
            <person name="Ma J."/>
        </authorList>
    </citation>
    <scope>NUCLEOTIDE SEQUENCE [LARGE SCALE GENOMIC DNA]</scope>
    <source>
        <strain evidence="4">CCUG 49018</strain>
    </source>
</reference>
<dbReference type="EMBL" id="JBHTMB010000134">
    <property type="protein sequence ID" value="MFD1234571.1"/>
    <property type="molecule type" value="Genomic_DNA"/>
</dbReference>
<comment type="caution">
    <text evidence="3">The sequence shown here is derived from an EMBL/GenBank/DDBJ whole genome shotgun (WGS) entry which is preliminary data.</text>
</comment>
<gene>
    <name evidence="3" type="ORF">ACFQ34_14875</name>
</gene>
<feature type="domain" description="VOC" evidence="2">
    <location>
        <begin position="13"/>
        <end position="151"/>
    </location>
</feature>